<dbReference type="GO" id="GO:0006508">
    <property type="term" value="P:proteolysis"/>
    <property type="evidence" value="ECO:0007669"/>
    <property type="project" value="UniProtKB-KW"/>
</dbReference>
<dbReference type="RefSeq" id="WP_088566001.1">
    <property type="nucleotide sequence ID" value="NZ_CP020946.1"/>
</dbReference>
<dbReference type="OrthoDB" id="291346at2"/>
<keyword evidence="4 6" id="KW-0378">Hydrolase</keyword>
<dbReference type="GO" id="GO:0004252">
    <property type="term" value="F:serine-type endopeptidase activity"/>
    <property type="evidence" value="ECO:0007669"/>
    <property type="project" value="InterPro"/>
</dbReference>
<keyword evidence="3" id="KW-0732">Signal</keyword>
<dbReference type="Proteomes" id="UP000197003">
    <property type="component" value="Chromosome"/>
</dbReference>
<evidence type="ECO:0000256" key="6">
    <source>
        <dbReference type="RuleBase" id="RU004296"/>
    </source>
</evidence>
<gene>
    <name evidence="7" type="ORF">B9G79_13630</name>
</gene>
<dbReference type="PROSITE" id="PS00134">
    <property type="entry name" value="TRYPSIN_HIS"/>
    <property type="match status" value="1"/>
</dbReference>
<comment type="similarity">
    <text evidence="1 6">Belongs to the peptidase S1B family.</text>
</comment>
<sequence>MNLWKAILSGTLIMNLVGCGGDSAPSAFVNTDGTLTQGVIYGEDSIQEVSTHTRNTRANVALVHADKWNDIMKGEAVWTVDEVYGTGPQLAWSDQESKAFCSGTLIGPNLVLTAGHCFTEDHTCENTVFVFNDEQKMEGATTRKGWQCKLIVAQKNDFQGGLDYALVEISIPRDEVEPVVISETSPVVGDSVYSIGYPLGSLKKTAQGKVRRVNETGSLETNLDVFVGNSGSPVFDSKTHELIGVLHGGEDDFQEQSAEGGSVEIMKCAEDACKGEFVIPIQKILADIEKQK</sequence>
<evidence type="ECO:0000256" key="4">
    <source>
        <dbReference type="ARBA" id="ARBA00022801"/>
    </source>
</evidence>
<dbReference type="Gene3D" id="2.40.10.10">
    <property type="entry name" value="Trypsin-like serine proteases"/>
    <property type="match status" value="2"/>
</dbReference>
<dbReference type="PANTHER" id="PTHR36234">
    <property type="entry name" value="LYSYL ENDOPEPTIDASE"/>
    <property type="match status" value="1"/>
</dbReference>
<dbReference type="EMBL" id="CP020946">
    <property type="protein sequence ID" value="ASD64536.1"/>
    <property type="molecule type" value="Genomic_DNA"/>
</dbReference>
<dbReference type="InterPro" id="IPR018114">
    <property type="entry name" value="TRYPSIN_HIS"/>
</dbReference>
<dbReference type="EC" id="3.4.21.-" evidence="6"/>
<keyword evidence="5 6" id="KW-0720">Serine protease</keyword>
<keyword evidence="2 6" id="KW-0645">Protease</keyword>
<dbReference type="InterPro" id="IPR008256">
    <property type="entry name" value="Peptidase_S1B"/>
</dbReference>
<evidence type="ECO:0000256" key="3">
    <source>
        <dbReference type="ARBA" id="ARBA00022729"/>
    </source>
</evidence>
<dbReference type="PANTHER" id="PTHR36234:SF5">
    <property type="entry name" value="LYSYL ENDOPEPTIDASE"/>
    <property type="match status" value="1"/>
</dbReference>
<evidence type="ECO:0000313" key="7">
    <source>
        <dbReference type="EMBL" id="ASD64536.1"/>
    </source>
</evidence>
<evidence type="ECO:0000313" key="8">
    <source>
        <dbReference type="Proteomes" id="UP000197003"/>
    </source>
</evidence>
<dbReference type="InterPro" id="IPR043504">
    <property type="entry name" value="Peptidase_S1_PA_chymotrypsin"/>
</dbReference>
<dbReference type="SUPFAM" id="SSF50494">
    <property type="entry name" value="Trypsin-like serine proteases"/>
    <property type="match status" value="1"/>
</dbReference>
<dbReference type="Pfam" id="PF13365">
    <property type="entry name" value="Trypsin_2"/>
    <property type="match status" value="1"/>
</dbReference>
<organism evidence="7 8">
    <name type="scientific">Bdellovibrio bacteriovorus</name>
    <dbReference type="NCBI Taxonomy" id="959"/>
    <lineage>
        <taxon>Bacteria</taxon>
        <taxon>Pseudomonadati</taxon>
        <taxon>Bdellovibrionota</taxon>
        <taxon>Bdellovibrionia</taxon>
        <taxon>Bdellovibrionales</taxon>
        <taxon>Pseudobdellovibrionaceae</taxon>
        <taxon>Bdellovibrio</taxon>
    </lineage>
</organism>
<dbReference type="PRINTS" id="PR00839">
    <property type="entry name" value="V8PROTEASE"/>
</dbReference>
<proteinExistence type="inferred from homology"/>
<dbReference type="AlphaFoldDB" id="A0A1Z3NAR7"/>
<dbReference type="InterPro" id="IPR009003">
    <property type="entry name" value="Peptidase_S1_PA"/>
</dbReference>
<name>A0A1Z3NAR7_BDEBC</name>
<protein>
    <recommendedName>
        <fullName evidence="6">Serine protease</fullName>
        <ecNumber evidence="6">3.4.21.-</ecNumber>
    </recommendedName>
</protein>
<accession>A0A1Z3NAR7</accession>
<evidence type="ECO:0000256" key="5">
    <source>
        <dbReference type="ARBA" id="ARBA00022825"/>
    </source>
</evidence>
<reference evidence="7 8" key="1">
    <citation type="submission" date="2017-04" db="EMBL/GenBank/DDBJ databases">
        <title>Whole genome sequence of Bdellovibrio bacteriovorus strain SSB218315.</title>
        <authorList>
            <person name="Oyedara O."/>
            <person name="Rodriguez-Perez M.A."/>
        </authorList>
    </citation>
    <scope>NUCLEOTIDE SEQUENCE [LARGE SCALE GENOMIC DNA]</scope>
    <source>
        <strain evidence="7 8">SSB218315</strain>
    </source>
</reference>
<evidence type="ECO:0000256" key="2">
    <source>
        <dbReference type="ARBA" id="ARBA00022670"/>
    </source>
</evidence>
<evidence type="ECO:0000256" key="1">
    <source>
        <dbReference type="ARBA" id="ARBA00008764"/>
    </source>
</evidence>